<comment type="function">
    <text evidence="7">One of the primary rRNA binding proteins, this protein initially binds near the 5'-end of the 23S rRNA. It is important during the early stages of 50S assembly. It makes multiple contacts with different domains of the 23S rRNA in the assembled 50S subunit and ribosome.</text>
</comment>
<evidence type="ECO:0000313" key="9">
    <source>
        <dbReference type="EMBL" id="QGG42584.1"/>
    </source>
</evidence>
<dbReference type="GO" id="GO:0005840">
    <property type="term" value="C:ribosome"/>
    <property type="evidence" value="ECO:0007669"/>
    <property type="project" value="UniProtKB-KW"/>
</dbReference>
<keyword evidence="2 7" id="KW-0699">rRNA-binding</keyword>
<dbReference type="NCBIfam" id="TIGR03953">
    <property type="entry name" value="rplD_bact"/>
    <property type="match status" value="1"/>
</dbReference>
<evidence type="ECO:0000256" key="1">
    <source>
        <dbReference type="ARBA" id="ARBA00010528"/>
    </source>
</evidence>
<organism evidence="9 10">
    <name type="scientific">Aeromicrobium yanjiei</name>
    <dbReference type="NCBI Taxonomy" id="2662028"/>
    <lineage>
        <taxon>Bacteria</taxon>
        <taxon>Bacillati</taxon>
        <taxon>Actinomycetota</taxon>
        <taxon>Actinomycetes</taxon>
        <taxon>Propionibacteriales</taxon>
        <taxon>Nocardioidaceae</taxon>
        <taxon>Aeromicrobium</taxon>
    </lineage>
</organism>
<proteinExistence type="inferred from homology"/>
<dbReference type="SUPFAM" id="SSF52166">
    <property type="entry name" value="Ribosomal protein L4"/>
    <property type="match status" value="1"/>
</dbReference>
<dbReference type="GO" id="GO:1990904">
    <property type="term" value="C:ribonucleoprotein complex"/>
    <property type="evidence" value="ECO:0007669"/>
    <property type="project" value="UniProtKB-KW"/>
</dbReference>
<dbReference type="KEGG" id="aef:GEV26_15010"/>
<dbReference type="InterPro" id="IPR013005">
    <property type="entry name" value="Ribosomal_uL4-like"/>
</dbReference>
<sequence>MALDLPKGSIDAQLPVDIFDVQTNIPLIHQVVVAQLAAARQGTHSTKTRGEVSGGGKKPYRQKGTGRARQGSIRAPQYNGGGTVHGPTPRSYDQRTPKKMKAAALRGALSDRARTGRLHVVESIVGGDAPSTKAAIATLRGLTPRPRVLIVVDRDDTLTALSLRNVDNTVILTFDQLNTYDVLKADDLVFTQSAFDAFVAARSAEGSDTIALSELATEVSSKDAAPAPKKATAKKAPAKKAAAAAPADEAPAADAAEGSTVPANATATQPYGPGSKAPLKSGNAPKGHEVKGAEGHFHTADDAGYDDVEAEVWFDSAETAEAAGFTKAGDDK</sequence>
<evidence type="ECO:0000256" key="6">
    <source>
        <dbReference type="ARBA" id="ARBA00035244"/>
    </source>
</evidence>
<dbReference type="Proteomes" id="UP000392064">
    <property type="component" value="Chromosome"/>
</dbReference>
<evidence type="ECO:0000256" key="4">
    <source>
        <dbReference type="ARBA" id="ARBA00022980"/>
    </source>
</evidence>
<evidence type="ECO:0000256" key="2">
    <source>
        <dbReference type="ARBA" id="ARBA00022730"/>
    </source>
</evidence>
<dbReference type="Pfam" id="PF00573">
    <property type="entry name" value="Ribosomal_L4"/>
    <property type="match status" value="1"/>
</dbReference>
<name>A0A5Q2MHF1_9ACTN</name>
<feature type="compositionally biased region" description="Basic and acidic residues" evidence="8">
    <location>
        <begin position="286"/>
        <end position="301"/>
    </location>
</feature>
<protein>
    <recommendedName>
        <fullName evidence="6 7">Large ribosomal subunit protein uL4</fullName>
    </recommendedName>
</protein>
<keyword evidence="4 7" id="KW-0689">Ribosomal protein</keyword>
<dbReference type="GO" id="GO:0003735">
    <property type="term" value="F:structural constituent of ribosome"/>
    <property type="evidence" value="ECO:0007669"/>
    <property type="project" value="InterPro"/>
</dbReference>
<feature type="region of interest" description="Disordered" evidence="8">
    <location>
        <begin position="39"/>
        <end position="96"/>
    </location>
</feature>
<comment type="similarity">
    <text evidence="1 7">Belongs to the universal ribosomal protein uL4 family.</text>
</comment>
<evidence type="ECO:0000256" key="7">
    <source>
        <dbReference type="HAMAP-Rule" id="MF_01328"/>
    </source>
</evidence>
<keyword evidence="5 7" id="KW-0687">Ribonucleoprotein</keyword>
<evidence type="ECO:0000313" key="10">
    <source>
        <dbReference type="Proteomes" id="UP000392064"/>
    </source>
</evidence>
<dbReference type="GO" id="GO:0006412">
    <property type="term" value="P:translation"/>
    <property type="evidence" value="ECO:0007669"/>
    <property type="project" value="UniProtKB-UniRule"/>
</dbReference>
<dbReference type="InterPro" id="IPR023574">
    <property type="entry name" value="Ribosomal_uL4_dom_sf"/>
</dbReference>
<dbReference type="PANTHER" id="PTHR10746">
    <property type="entry name" value="50S RIBOSOMAL PROTEIN L4"/>
    <property type="match status" value="1"/>
</dbReference>
<keyword evidence="3 7" id="KW-0694">RNA-binding</keyword>
<dbReference type="GO" id="GO:0019843">
    <property type="term" value="F:rRNA binding"/>
    <property type="evidence" value="ECO:0007669"/>
    <property type="project" value="UniProtKB-UniRule"/>
</dbReference>
<feature type="region of interest" description="Disordered" evidence="8">
    <location>
        <begin position="217"/>
        <end position="304"/>
    </location>
</feature>
<evidence type="ECO:0000256" key="3">
    <source>
        <dbReference type="ARBA" id="ARBA00022884"/>
    </source>
</evidence>
<reference evidence="9 10" key="1">
    <citation type="submission" date="2019-11" db="EMBL/GenBank/DDBJ databases">
        <authorList>
            <person name="Li J."/>
        </authorList>
    </citation>
    <scope>NUCLEOTIDE SEQUENCE [LARGE SCALE GENOMIC DNA]</scope>
    <source>
        <strain evidence="9 10">MF47</strain>
    </source>
</reference>
<dbReference type="FunFam" id="3.40.1370.10:FF:000004">
    <property type="entry name" value="50S ribosomal protein L4"/>
    <property type="match status" value="1"/>
</dbReference>
<dbReference type="InterPro" id="IPR002136">
    <property type="entry name" value="Ribosomal_uL4"/>
</dbReference>
<keyword evidence="10" id="KW-1185">Reference proteome</keyword>
<evidence type="ECO:0000256" key="5">
    <source>
        <dbReference type="ARBA" id="ARBA00023274"/>
    </source>
</evidence>
<comment type="function">
    <text evidence="7">Forms part of the polypeptide exit tunnel.</text>
</comment>
<dbReference type="AlphaFoldDB" id="A0A5Q2MHF1"/>
<comment type="subunit">
    <text evidence="7">Part of the 50S ribosomal subunit.</text>
</comment>
<dbReference type="HAMAP" id="MF_01328_B">
    <property type="entry name" value="Ribosomal_uL4_B"/>
    <property type="match status" value="1"/>
</dbReference>
<dbReference type="EMBL" id="CP045737">
    <property type="protein sequence ID" value="QGG42584.1"/>
    <property type="molecule type" value="Genomic_DNA"/>
</dbReference>
<evidence type="ECO:0000256" key="8">
    <source>
        <dbReference type="SAM" id="MobiDB-lite"/>
    </source>
</evidence>
<gene>
    <name evidence="7 9" type="primary">rplD</name>
    <name evidence="9" type="ORF">GEV26_15010</name>
</gene>
<dbReference type="Gene3D" id="3.40.1370.10">
    <property type="match status" value="1"/>
</dbReference>
<dbReference type="RefSeq" id="WP_153654349.1">
    <property type="nucleotide sequence ID" value="NZ_CP045737.1"/>
</dbReference>
<feature type="compositionally biased region" description="Low complexity" evidence="8">
    <location>
        <begin position="239"/>
        <end position="256"/>
    </location>
</feature>
<accession>A0A5Q2MHF1</accession>
<dbReference type="PANTHER" id="PTHR10746:SF6">
    <property type="entry name" value="LARGE RIBOSOMAL SUBUNIT PROTEIN UL4M"/>
    <property type="match status" value="1"/>
</dbReference>